<evidence type="ECO:0000313" key="4">
    <source>
        <dbReference type="Proteomes" id="UP000642819"/>
    </source>
</evidence>
<proteinExistence type="predicted"/>
<dbReference type="RefSeq" id="WP_189351176.1">
    <property type="nucleotide sequence ID" value="NZ_BMXK01000013.1"/>
</dbReference>
<dbReference type="EMBL" id="BMXK01000013">
    <property type="protein sequence ID" value="GHD12313.1"/>
    <property type="molecule type" value="Genomic_DNA"/>
</dbReference>
<organism evidence="3 4">
    <name type="scientific">Zhihengliuella salsuginis</name>
    <dbReference type="NCBI Taxonomy" id="578222"/>
    <lineage>
        <taxon>Bacteria</taxon>
        <taxon>Bacillati</taxon>
        <taxon>Actinomycetota</taxon>
        <taxon>Actinomycetes</taxon>
        <taxon>Micrococcales</taxon>
        <taxon>Micrococcaceae</taxon>
        <taxon>Zhihengliuella</taxon>
    </lineage>
</organism>
<evidence type="ECO:0008006" key="5">
    <source>
        <dbReference type="Google" id="ProtNLM"/>
    </source>
</evidence>
<accession>A0ABQ3GMM5</accession>
<name>A0ABQ3GMM5_9MICC</name>
<feature type="compositionally biased region" description="Polar residues" evidence="1">
    <location>
        <begin position="70"/>
        <end position="86"/>
    </location>
</feature>
<protein>
    <recommendedName>
        <fullName evidence="5">Ribosomal protein L7/L12 C-terminal domain-containing protein</fullName>
    </recommendedName>
</protein>
<comment type="caution">
    <text evidence="3">The sequence shown here is derived from an EMBL/GenBank/DDBJ whole genome shotgun (WGS) entry which is preliminary data.</text>
</comment>
<evidence type="ECO:0000256" key="2">
    <source>
        <dbReference type="SAM" id="Phobius"/>
    </source>
</evidence>
<feature type="region of interest" description="Disordered" evidence="1">
    <location>
        <begin position="52"/>
        <end position="104"/>
    </location>
</feature>
<dbReference type="Proteomes" id="UP000642819">
    <property type="component" value="Unassembled WGS sequence"/>
</dbReference>
<sequence>MFGITVVEAIIFLAVVGIVVGVLWAIFVSRPKTAVSVEEQYIERLNAQWAKQRHEETQKAERIRRETEQRLPTSGSTPIATVSDPTASAGPSMMNPSGTARGAAEADPDYQAVLALVQQGKVVQAVRKVRQDTGIGLADAKKFIDQMAGRR</sequence>
<keyword evidence="2" id="KW-0472">Membrane</keyword>
<reference evidence="4" key="1">
    <citation type="journal article" date="2019" name="Int. J. Syst. Evol. Microbiol.">
        <title>The Global Catalogue of Microorganisms (GCM) 10K type strain sequencing project: providing services to taxonomists for standard genome sequencing and annotation.</title>
        <authorList>
            <consortium name="The Broad Institute Genomics Platform"/>
            <consortium name="The Broad Institute Genome Sequencing Center for Infectious Disease"/>
            <person name="Wu L."/>
            <person name="Ma J."/>
        </authorList>
    </citation>
    <scope>NUCLEOTIDE SEQUENCE [LARGE SCALE GENOMIC DNA]</scope>
    <source>
        <strain evidence="4">KCTC 19466</strain>
    </source>
</reference>
<dbReference type="InterPro" id="IPR014719">
    <property type="entry name" value="Ribosomal_bL12_C/ClpS-like"/>
</dbReference>
<evidence type="ECO:0000256" key="1">
    <source>
        <dbReference type="SAM" id="MobiDB-lite"/>
    </source>
</evidence>
<feature type="compositionally biased region" description="Basic and acidic residues" evidence="1">
    <location>
        <begin position="52"/>
        <end position="69"/>
    </location>
</feature>
<feature type="transmembrane region" description="Helical" evidence="2">
    <location>
        <begin position="6"/>
        <end position="27"/>
    </location>
</feature>
<keyword evidence="2" id="KW-1133">Transmembrane helix</keyword>
<evidence type="ECO:0000313" key="3">
    <source>
        <dbReference type="EMBL" id="GHD12313.1"/>
    </source>
</evidence>
<keyword evidence="2" id="KW-0812">Transmembrane</keyword>
<dbReference type="Gene3D" id="3.30.1390.10">
    <property type="match status" value="1"/>
</dbReference>
<gene>
    <name evidence="3" type="ORF">GCM10008096_27500</name>
</gene>
<keyword evidence="4" id="KW-1185">Reference proteome</keyword>